<protein>
    <submittedName>
        <fullName evidence="1">Uncharacterized protein</fullName>
    </submittedName>
</protein>
<comment type="caution">
    <text evidence="1">The sequence shown here is derived from an EMBL/GenBank/DDBJ whole genome shotgun (WGS) entry which is preliminary data.</text>
</comment>
<name>A0A0F9TFH5_9ZZZZ</name>
<gene>
    <name evidence="1" type="ORF">LCGC14_0735530</name>
</gene>
<evidence type="ECO:0000313" key="1">
    <source>
        <dbReference type="EMBL" id="KKN40213.1"/>
    </source>
</evidence>
<dbReference type="AlphaFoldDB" id="A0A0F9TFH5"/>
<sequence>MVDLSMHRVLISTHTIPDRVILEFRGITLVAHGTLCYALIIG</sequence>
<organism evidence="1">
    <name type="scientific">marine sediment metagenome</name>
    <dbReference type="NCBI Taxonomy" id="412755"/>
    <lineage>
        <taxon>unclassified sequences</taxon>
        <taxon>metagenomes</taxon>
        <taxon>ecological metagenomes</taxon>
    </lineage>
</organism>
<dbReference type="EMBL" id="LAZR01001717">
    <property type="protein sequence ID" value="KKN40213.1"/>
    <property type="molecule type" value="Genomic_DNA"/>
</dbReference>
<reference evidence="1" key="1">
    <citation type="journal article" date="2015" name="Nature">
        <title>Complex archaea that bridge the gap between prokaryotes and eukaryotes.</title>
        <authorList>
            <person name="Spang A."/>
            <person name="Saw J.H."/>
            <person name="Jorgensen S.L."/>
            <person name="Zaremba-Niedzwiedzka K."/>
            <person name="Martijn J."/>
            <person name="Lind A.E."/>
            <person name="van Eijk R."/>
            <person name="Schleper C."/>
            <person name="Guy L."/>
            <person name="Ettema T.J."/>
        </authorList>
    </citation>
    <scope>NUCLEOTIDE SEQUENCE</scope>
</reference>
<accession>A0A0F9TFH5</accession>
<proteinExistence type="predicted"/>